<dbReference type="EMBL" id="JBHTMO010000041">
    <property type="protein sequence ID" value="MFD1394149.1"/>
    <property type="molecule type" value="Genomic_DNA"/>
</dbReference>
<proteinExistence type="predicted"/>
<comment type="caution">
    <text evidence="2">The sequence shown here is derived from an EMBL/GenBank/DDBJ whole genome shotgun (WGS) entry which is preliminary data.</text>
</comment>
<organism evidence="2 3">
    <name type="scientific">Lacticaseibacillus jixianensis</name>
    <dbReference type="NCBI Taxonomy" id="2486012"/>
    <lineage>
        <taxon>Bacteria</taxon>
        <taxon>Bacillati</taxon>
        <taxon>Bacillota</taxon>
        <taxon>Bacilli</taxon>
        <taxon>Lactobacillales</taxon>
        <taxon>Lactobacillaceae</taxon>
        <taxon>Lacticaseibacillus</taxon>
    </lineage>
</organism>
<protein>
    <submittedName>
        <fullName evidence="2">SpaA isopeptide-forming pilin-related protein</fullName>
    </submittedName>
</protein>
<reference evidence="3" key="1">
    <citation type="journal article" date="2019" name="Int. J. Syst. Evol. Microbiol.">
        <title>The Global Catalogue of Microorganisms (GCM) 10K type strain sequencing project: providing services to taxonomists for standard genome sequencing and annotation.</title>
        <authorList>
            <consortium name="The Broad Institute Genomics Platform"/>
            <consortium name="The Broad Institute Genome Sequencing Center for Infectious Disease"/>
            <person name="Wu L."/>
            <person name="Ma J."/>
        </authorList>
    </citation>
    <scope>NUCLEOTIDE SEQUENCE [LARGE SCALE GENOMIC DNA]</scope>
    <source>
        <strain evidence="3">CCM 8911</strain>
    </source>
</reference>
<dbReference type="InterPro" id="IPR041033">
    <property type="entry name" value="SpaA_PFL_dom_1"/>
</dbReference>
<sequence length="710" mass="77401">MKWLKTLTQHNPSRCLTRFAGLLLIVVMTASELIPIPYRQTRAADTPTITTLKPTDSDGTFYQEYPNARYNLLGAAQNFHVFTHAFYGNTSMSGNVAAESIDFNQSFNDTRNSGVVSDLEVKDASGHLRDTIPYYLQHVTQLMASSLSADSGKAGGVQLIFGSDIPLAKSTNNRIEYTGVNGTTELDQPTTVYRDQDTDNSPFIDFDYEFNRLLRLSRVFAASGAKEDEGQSAGVVVKDDGDQNHLEYDVSKAAITYPMRITKLSTNATSKVTTALPGAEFAVDKQQADGSYVPVQENGKKVTVTTGDDGSARYAATSPGTYAFIEIKAPDGYTNDPRPHTVNASNRDATYIKMSAATAMGTSANNTASNIVIKGIDANSDDPKETDTNPGPIIINVDCSDYDITKPYKFPNLTVEDSAGKAIDDINSRVLWNFYNVPSVSPDKVASAGLLSGLPDEFKSGKVLVLGNDTLPGTVIAPEANVVLNTAKLAGMIAANNVAMMNTSSERIPLDFPLFDAANDIQVSNLSYADTTKSLEAEKTWQSLPGYTPTANYPDVEFTLLARVKGGDSKWTKIEATKQTVGHSGQSWTATYPRLPVYAPDTTDAGDPPDKGADLIDKWVTNYYDPYLAGDTAEQAWLSSLKGDKDHKMEYSILESHSQSENSQFPYLDTYLPTVSFEDNKISIKNQQYGLEIEKYAQDDGFTMQVQQIS</sequence>
<keyword evidence="3" id="KW-1185">Reference proteome</keyword>
<dbReference type="RefSeq" id="WP_225418970.1">
    <property type="nucleotide sequence ID" value="NZ_JBHTMO010000041.1"/>
</dbReference>
<dbReference type="InterPro" id="IPR013783">
    <property type="entry name" value="Ig-like_fold"/>
</dbReference>
<dbReference type="Pfam" id="PF17802">
    <property type="entry name" value="SpaA"/>
    <property type="match status" value="1"/>
</dbReference>
<dbReference type="Proteomes" id="UP001597249">
    <property type="component" value="Unassembled WGS sequence"/>
</dbReference>
<evidence type="ECO:0000259" key="1">
    <source>
        <dbReference type="Pfam" id="PF17802"/>
    </source>
</evidence>
<evidence type="ECO:0000313" key="3">
    <source>
        <dbReference type="Proteomes" id="UP001597249"/>
    </source>
</evidence>
<evidence type="ECO:0000313" key="2">
    <source>
        <dbReference type="EMBL" id="MFD1394149.1"/>
    </source>
</evidence>
<name>A0ABW4BBF0_9LACO</name>
<gene>
    <name evidence="2" type="ORF">ACFQ3L_11275</name>
</gene>
<accession>A0ABW4BBF0</accession>
<dbReference type="Gene3D" id="2.60.40.10">
    <property type="entry name" value="Immunoglobulins"/>
    <property type="match status" value="1"/>
</dbReference>
<feature type="domain" description="SpaA-like prealbumin fold" evidence="1">
    <location>
        <begin position="269"/>
        <end position="354"/>
    </location>
</feature>